<keyword evidence="3 6" id="KW-0812">Transmembrane</keyword>
<comment type="caution">
    <text evidence="7">The sequence shown here is derived from an EMBL/GenBank/DDBJ whole genome shotgun (WGS) entry which is preliminary data.</text>
</comment>
<evidence type="ECO:0000256" key="3">
    <source>
        <dbReference type="ARBA" id="ARBA00022692"/>
    </source>
</evidence>
<dbReference type="PANTHER" id="PTHR23513:SF6">
    <property type="entry name" value="MAJOR FACILITATOR SUPERFAMILY ASSOCIATED DOMAIN-CONTAINING PROTEIN"/>
    <property type="match status" value="1"/>
</dbReference>
<feature type="transmembrane region" description="Helical" evidence="6">
    <location>
        <begin position="74"/>
        <end position="91"/>
    </location>
</feature>
<accession>A0A9E2L3P4</accession>
<dbReference type="Pfam" id="PF07690">
    <property type="entry name" value="MFS_1"/>
    <property type="match status" value="1"/>
</dbReference>
<keyword evidence="5 6" id="KW-0472">Membrane</keyword>
<dbReference type="SUPFAM" id="SSF103473">
    <property type="entry name" value="MFS general substrate transporter"/>
    <property type="match status" value="1"/>
</dbReference>
<reference evidence="7" key="2">
    <citation type="submission" date="2021-04" db="EMBL/GenBank/DDBJ databases">
        <authorList>
            <person name="Gilroy R."/>
        </authorList>
    </citation>
    <scope>NUCLEOTIDE SEQUENCE</scope>
    <source>
        <strain evidence="7">Gambia15-2214</strain>
    </source>
</reference>
<feature type="transmembrane region" description="Helical" evidence="6">
    <location>
        <begin position="246"/>
        <end position="266"/>
    </location>
</feature>
<feature type="transmembrane region" description="Helical" evidence="6">
    <location>
        <begin position="361"/>
        <end position="380"/>
    </location>
</feature>
<feature type="transmembrane region" description="Helical" evidence="6">
    <location>
        <begin position="97"/>
        <end position="115"/>
    </location>
</feature>
<evidence type="ECO:0000313" key="8">
    <source>
        <dbReference type="Proteomes" id="UP000823914"/>
    </source>
</evidence>
<proteinExistence type="predicted"/>
<evidence type="ECO:0000256" key="5">
    <source>
        <dbReference type="ARBA" id="ARBA00023136"/>
    </source>
</evidence>
<gene>
    <name evidence="7" type="ORF">IAA16_07850</name>
</gene>
<dbReference type="InterPro" id="IPR036259">
    <property type="entry name" value="MFS_trans_sf"/>
</dbReference>
<feature type="transmembrane region" description="Helical" evidence="6">
    <location>
        <begin position="273"/>
        <end position="291"/>
    </location>
</feature>
<name>A0A9E2L3P4_9SPIR</name>
<evidence type="ECO:0000256" key="4">
    <source>
        <dbReference type="ARBA" id="ARBA00022989"/>
    </source>
</evidence>
<feature type="transmembrane region" description="Helical" evidence="6">
    <location>
        <begin position="161"/>
        <end position="180"/>
    </location>
</feature>
<feature type="transmembrane region" description="Helical" evidence="6">
    <location>
        <begin position="135"/>
        <end position="155"/>
    </location>
</feature>
<evidence type="ECO:0000313" key="7">
    <source>
        <dbReference type="EMBL" id="MBU3850461.1"/>
    </source>
</evidence>
<dbReference type="InterPro" id="IPR011701">
    <property type="entry name" value="MFS"/>
</dbReference>
<dbReference type="Proteomes" id="UP000823914">
    <property type="component" value="Unassembled WGS sequence"/>
</dbReference>
<feature type="transmembrane region" description="Helical" evidence="6">
    <location>
        <begin position="41"/>
        <end position="62"/>
    </location>
</feature>
<feature type="transmembrane region" description="Helical" evidence="6">
    <location>
        <begin position="297"/>
        <end position="322"/>
    </location>
</feature>
<dbReference type="GO" id="GO:0022857">
    <property type="term" value="F:transmembrane transporter activity"/>
    <property type="evidence" value="ECO:0007669"/>
    <property type="project" value="InterPro"/>
</dbReference>
<feature type="transmembrane region" description="Helical" evidence="6">
    <location>
        <begin position="12"/>
        <end position="35"/>
    </location>
</feature>
<evidence type="ECO:0000256" key="6">
    <source>
        <dbReference type="SAM" id="Phobius"/>
    </source>
</evidence>
<dbReference type="AlphaFoldDB" id="A0A9E2L3P4"/>
<keyword evidence="2" id="KW-1003">Cell membrane</keyword>
<keyword evidence="4 6" id="KW-1133">Transmembrane helix</keyword>
<dbReference type="PANTHER" id="PTHR23513">
    <property type="entry name" value="INTEGRAL MEMBRANE EFFLUX PROTEIN-RELATED"/>
    <property type="match status" value="1"/>
</dbReference>
<organism evidence="7 8">
    <name type="scientific">Candidatus Treponema excrementipullorum</name>
    <dbReference type="NCBI Taxonomy" id="2838768"/>
    <lineage>
        <taxon>Bacteria</taxon>
        <taxon>Pseudomonadati</taxon>
        <taxon>Spirochaetota</taxon>
        <taxon>Spirochaetia</taxon>
        <taxon>Spirochaetales</taxon>
        <taxon>Treponemataceae</taxon>
        <taxon>Treponema</taxon>
    </lineage>
</organism>
<dbReference type="GO" id="GO:0005886">
    <property type="term" value="C:plasma membrane"/>
    <property type="evidence" value="ECO:0007669"/>
    <property type="project" value="UniProtKB-SubCell"/>
</dbReference>
<comment type="subcellular location">
    <subcellularLocation>
        <location evidence="1">Cell membrane</location>
        <topology evidence="1">Multi-pass membrane protein</topology>
    </subcellularLocation>
</comment>
<feature type="transmembrane region" description="Helical" evidence="6">
    <location>
        <begin position="209"/>
        <end position="234"/>
    </location>
</feature>
<dbReference type="EMBL" id="JAHLFV010000185">
    <property type="protein sequence ID" value="MBU3850461.1"/>
    <property type="molecule type" value="Genomic_DNA"/>
</dbReference>
<reference evidence="7" key="1">
    <citation type="journal article" date="2021" name="PeerJ">
        <title>Extensive microbial diversity within the chicken gut microbiome revealed by metagenomics and culture.</title>
        <authorList>
            <person name="Gilroy R."/>
            <person name="Ravi A."/>
            <person name="Getino M."/>
            <person name="Pursley I."/>
            <person name="Horton D.L."/>
            <person name="Alikhan N.F."/>
            <person name="Baker D."/>
            <person name="Gharbi K."/>
            <person name="Hall N."/>
            <person name="Watson M."/>
            <person name="Adriaenssens E.M."/>
            <person name="Foster-Nyarko E."/>
            <person name="Jarju S."/>
            <person name="Secka A."/>
            <person name="Antonio M."/>
            <person name="Oren A."/>
            <person name="Chaudhuri R.R."/>
            <person name="La Ragione R."/>
            <person name="Hildebrand F."/>
            <person name="Pallen M.J."/>
        </authorList>
    </citation>
    <scope>NUCLEOTIDE SEQUENCE</scope>
    <source>
        <strain evidence="7">Gambia15-2214</strain>
    </source>
</reference>
<sequence>MKSNLSKNFKLLLLSDFVSSFGSSMTNIVITMYVYTSTKNLLIASFFPFVNILLKLIVSLLLPKIKIKHTYKSLFILGELFAGGMILSFIWIKNLYFMLAVFSLFSGVFFLLELYRAEFLRIISTEQEIYARQSLSGIVNAFVNVGAPVLGGILIQTVGENVVFITDVVSYCIAAFLISFTDKIPVLQNQPQDSPAEKRIFSLKLTKHSAIYVGAVVVTFLGGATSLLTISYVLNFLQADEITYTLLMAVMAVGSMVGGGLINIPFVKDHTKIISSLCFFADGLLFFSVLLRPGVFFLAGIFFVSGILSSLVMTYYAISIYLSYSQEDVKNKIGLFNICIDGATSCSKPVGGFLQRKLGDIFSIALMGAVFIICSPINYLDKLVKEEQGDSQSHE</sequence>
<protein>
    <submittedName>
        <fullName evidence="7">MFS transporter</fullName>
    </submittedName>
</protein>
<evidence type="ECO:0000256" key="1">
    <source>
        <dbReference type="ARBA" id="ARBA00004651"/>
    </source>
</evidence>
<evidence type="ECO:0000256" key="2">
    <source>
        <dbReference type="ARBA" id="ARBA00022475"/>
    </source>
</evidence>
<dbReference type="Gene3D" id="1.20.1250.20">
    <property type="entry name" value="MFS general substrate transporter like domains"/>
    <property type="match status" value="1"/>
</dbReference>